<dbReference type="GO" id="GO:0016791">
    <property type="term" value="F:phosphatase activity"/>
    <property type="evidence" value="ECO:0007669"/>
    <property type="project" value="TreeGrafter"/>
</dbReference>
<proteinExistence type="predicted"/>
<dbReference type="GO" id="GO:0005829">
    <property type="term" value="C:cytosol"/>
    <property type="evidence" value="ECO:0007669"/>
    <property type="project" value="TreeGrafter"/>
</dbReference>
<dbReference type="Pfam" id="PF08282">
    <property type="entry name" value="Hydrolase_3"/>
    <property type="match status" value="1"/>
</dbReference>
<name>A0A5C5TV14_9CORY</name>
<dbReference type="CDD" id="cd07516">
    <property type="entry name" value="HAD_Pase"/>
    <property type="match status" value="1"/>
</dbReference>
<keyword evidence="1" id="KW-0378">Hydrolase</keyword>
<dbReference type="AlphaFoldDB" id="A0A5C5TV14"/>
<dbReference type="SFLD" id="SFLDS00003">
    <property type="entry name" value="Haloacid_Dehalogenase"/>
    <property type="match status" value="1"/>
</dbReference>
<dbReference type="OrthoDB" id="3180855at2"/>
<dbReference type="SUPFAM" id="SSF56784">
    <property type="entry name" value="HAD-like"/>
    <property type="match status" value="1"/>
</dbReference>
<evidence type="ECO:0000313" key="1">
    <source>
        <dbReference type="EMBL" id="TWT17268.1"/>
    </source>
</evidence>
<dbReference type="InterPro" id="IPR023214">
    <property type="entry name" value="HAD_sf"/>
</dbReference>
<accession>A0A5C5TV14</accession>
<organism evidence="1 2">
    <name type="scientific">Corynebacterium canis</name>
    <dbReference type="NCBI Taxonomy" id="679663"/>
    <lineage>
        <taxon>Bacteria</taxon>
        <taxon>Bacillati</taxon>
        <taxon>Actinomycetota</taxon>
        <taxon>Actinomycetes</taxon>
        <taxon>Mycobacteriales</taxon>
        <taxon>Corynebacteriaceae</taxon>
        <taxon>Corynebacterium</taxon>
    </lineage>
</organism>
<dbReference type="GO" id="GO:0000287">
    <property type="term" value="F:magnesium ion binding"/>
    <property type="evidence" value="ECO:0007669"/>
    <property type="project" value="TreeGrafter"/>
</dbReference>
<sequence>MSTNEPPLLVASDIDGTLIDDTERIPKSVREAIIRMTRAGTVMALATGRPARWLRPVLDQLTVRPVCVCTNGAVIYDSARDQILQQHALRPDVMRRIIDAARLVTEVGVAVERCGESAFAPEEELFVVAPSYVHVWDADEYGHADEAEVISKPAVKLLLRNDSLSAPELYALIKPLVPASMAHITYSMNEGLLEVSAPGINKATGVGELANYIGVSAREVLCFGDMPNDLEMLQWAGHGVAMANAHPKLKAVADEVCGSNNDGGIADVLSRWF</sequence>
<dbReference type="EMBL" id="VOHM01000044">
    <property type="protein sequence ID" value="TWT17268.1"/>
    <property type="molecule type" value="Genomic_DNA"/>
</dbReference>
<dbReference type="InterPro" id="IPR006379">
    <property type="entry name" value="HAD-SF_hydro_IIB"/>
</dbReference>
<dbReference type="SFLD" id="SFLDG01140">
    <property type="entry name" value="C2.B:_Phosphomannomutase_and_P"/>
    <property type="match status" value="1"/>
</dbReference>
<dbReference type="Proteomes" id="UP000320791">
    <property type="component" value="Unassembled WGS sequence"/>
</dbReference>
<reference evidence="1 2" key="1">
    <citation type="submission" date="2019-08" db="EMBL/GenBank/DDBJ databases">
        <authorList>
            <person name="Lei W."/>
        </authorList>
    </citation>
    <scope>NUCLEOTIDE SEQUENCE [LARGE SCALE GENOMIC DNA]</scope>
    <source>
        <strain evidence="1 2">CCUG 58627</strain>
    </source>
</reference>
<gene>
    <name evidence="1" type="ORF">FRX94_12665</name>
</gene>
<dbReference type="NCBIfam" id="TIGR00099">
    <property type="entry name" value="Cof-subfamily"/>
    <property type="match status" value="1"/>
</dbReference>
<keyword evidence="2" id="KW-1185">Reference proteome</keyword>
<comment type="caution">
    <text evidence="1">The sequence shown here is derived from an EMBL/GenBank/DDBJ whole genome shotgun (WGS) entry which is preliminary data.</text>
</comment>
<protein>
    <submittedName>
        <fullName evidence="1">HAD family hydrolase</fullName>
    </submittedName>
</protein>
<dbReference type="NCBIfam" id="TIGR01484">
    <property type="entry name" value="HAD-SF-IIB"/>
    <property type="match status" value="1"/>
</dbReference>
<dbReference type="InterPro" id="IPR000150">
    <property type="entry name" value="Cof"/>
</dbReference>
<dbReference type="Gene3D" id="3.40.50.1000">
    <property type="entry name" value="HAD superfamily/HAD-like"/>
    <property type="match status" value="1"/>
</dbReference>
<dbReference type="PANTHER" id="PTHR10000:SF8">
    <property type="entry name" value="HAD SUPERFAMILY HYDROLASE-LIKE, TYPE 3"/>
    <property type="match status" value="1"/>
</dbReference>
<dbReference type="Gene3D" id="3.30.1240.10">
    <property type="match status" value="1"/>
</dbReference>
<dbReference type="PANTHER" id="PTHR10000">
    <property type="entry name" value="PHOSPHOSERINE PHOSPHATASE"/>
    <property type="match status" value="1"/>
</dbReference>
<dbReference type="InterPro" id="IPR036412">
    <property type="entry name" value="HAD-like_sf"/>
</dbReference>
<evidence type="ECO:0000313" key="2">
    <source>
        <dbReference type="Proteomes" id="UP000320791"/>
    </source>
</evidence>